<name>A0AAV4FTW5_9GAST</name>
<evidence type="ECO:0000313" key="2">
    <source>
        <dbReference type="EMBL" id="GFR76928.1"/>
    </source>
</evidence>
<keyword evidence="3" id="KW-1185">Reference proteome</keyword>
<feature type="compositionally biased region" description="Basic residues" evidence="1">
    <location>
        <begin position="34"/>
        <end position="44"/>
    </location>
</feature>
<feature type="region of interest" description="Disordered" evidence="1">
    <location>
        <begin position="1"/>
        <end position="84"/>
    </location>
</feature>
<organism evidence="2 3">
    <name type="scientific">Elysia marginata</name>
    <dbReference type="NCBI Taxonomy" id="1093978"/>
    <lineage>
        <taxon>Eukaryota</taxon>
        <taxon>Metazoa</taxon>
        <taxon>Spiralia</taxon>
        <taxon>Lophotrochozoa</taxon>
        <taxon>Mollusca</taxon>
        <taxon>Gastropoda</taxon>
        <taxon>Heterobranchia</taxon>
        <taxon>Euthyneura</taxon>
        <taxon>Panpulmonata</taxon>
        <taxon>Sacoglossa</taxon>
        <taxon>Placobranchoidea</taxon>
        <taxon>Plakobranchidae</taxon>
        <taxon>Elysia</taxon>
    </lineage>
</organism>
<sequence>PLRSQTTEQHKRDASTSLQDQAKARETSRNSNQWKRKPWRRNRAISRQLAPPGLPPFRPDIALDSNPISISRLSPRHTRHWPPT</sequence>
<dbReference type="Proteomes" id="UP000762676">
    <property type="component" value="Unassembled WGS sequence"/>
</dbReference>
<dbReference type="AlphaFoldDB" id="A0AAV4FTW5"/>
<dbReference type="EMBL" id="BMAT01000947">
    <property type="protein sequence ID" value="GFR76928.1"/>
    <property type="molecule type" value="Genomic_DNA"/>
</dbReference>
<reference evidence="2 3" key="1">
    <citation type="journal article" date="2021" name="Elife">
        <title>Chloroplast acquisition without the gene transfer in kleptoplastic sea slugs, Plakobranchus ocellatus.</title>
        <authorList>
            <person name="Maeda T."/>
            <person name="Takahashi S."/>
            <person name="Yoshida T."/>
            <person name="Shimamura S."/>
            <person name="Takaki Y."/>
            <person name="Nagai Y."/>
            <person name="Toyoda A."/>
            <person name="Suzuki Y."/>
            <person name="Arimoto A."/>
            <person name="Ishii H."/>
            <person name="Satoh N."/>
            <person name="Nishiyama T."/>
            <person name="Hasebe M."/>
            <person name="Maruyama T."/>
            <person name="Minagawa J."/>
            <person name="Obokata J."/>
            <person name="Shigenobu S."/>
        </authorList>
    </citation>
    <scope>NUCLEOTIDE SEQUENCE [LARGE SCALE GENOMIC DNA]</scope>
</reference>
<comment type="caution">
    <text evidence="2">The sequence shown here is derived from an EMBL/GenBank/DDBJ whole genome shotgun (WGS) entry which is preliminary data.</text>
</comment>
<feature type="compositionally biased region" description="Basic residues" evidence="1">
    <location>
        <begin position="74"/>
        <end position="84"/>
    </location>
</feature>
<protein>
    <submittedName>
        <fullName evidence="2">Uncharacterized protein</fullName>
    </submittedName>
</protein>
<evidence type="ECO:0000256" key="1">
    <source>
        <dbReference type="SAM" id="MobiDB-lite"/>
    </source>
</evidence>
<evidence type="ECO:0000313" key="3">
    <source>
        <dbReference type="Proteomes" id="UP000762676"/>
    </source>
</evidence>
<proteinExistence type="predicted"/>
<accession>A0AAV4FTW5</accession>
<gene>
    <name evidence="2" type="ORF">ElyMa_000495700</name>
</gene>
<feature type="non-terminal residue" evidence="2">
    <location>
        <position position="1"/>
    </location>
</feature>